<dbReference type="Pfam" id="PF00588">
    <property type="entry name" value="SpoU_methylase"/>
    <property type="match status" value="1"/>
</dbReference>
<evidence type="ECO:0000256" key="4">
    <source>
        <dbReference type="ARBA" id="ARBA00022691"/>
    </source>
</evidence>
<dbReference type="STRING" id="993689.GCA_002077135_03283"/>
<gene>
    <name evidence="5" type="primary">trmJ</name>
    <name evidence="7" type="ORF">B1806_01005</name>
</gene>
<keyword evidence="2 5" id="KW-0489">Methyltransferase</keyword>
<dbReference type="PIRSF" id="PIRSF004808">
    <property type="entry name" value="LasT"/>
    <property type="match status" value="1"/>
</dbReference>
<dbReference type="Proteomes" id="UP000307749">
    <property type="component" value="Unassembled WGS sequence"/>
</dbReference>
<name>A0A4S3KST9_9GAMM</name>
<dbReference type="PANTHER" id="PTHR42786:SF2">
    <property type="entry name" value="TRNA (CYTIDINE_URIDINE-2'-O-)-METHYLTRANSFERASE TRMJ"/>
    <property type="match status" value="1"/>
</dbReference>
<evidence type="ECO:0000256" key="2">
    <source>
        <dbReference type="ARBA" id="ARBA00022603"/>
    </source>
</evidence>
<comment type="catalytic activity">
    <reaction evidence="5">
        <text>cytidine(32) in tRNA + S-adenosyl-L-methionine = 2'-O-methylcytidine(32) in tRNA + S-adenosyl-L-homocysteine + H(+)</text>
        <dbReference type="Rhea" id="RHEA:42932"/>
        <dbReference type="Rhea" id="RHEA-COMP:10288"/>
        <dbReference type="Rhea" id="RHEA-COMP:10289"/>
        <dbReference type="ChEBI" id="CHEBI:15378"/>
        <dbReference type="ChEBI" id="CHEBI:57856"/>
        <dbReference type="ChEBI" id="CHEBI:59789"/>
        <dbReference type="ChEBI" id="CHEBI:74495"/>
        <dbReference type="ChEBI" id="CHEBI:82748"/>
        <dbReference type="EC" id="2.1.1.200"/>
    </reaction>
</comment>
<protein>
    <recommendedName>
        <fullName evidence="5">tRNA (cytidine/uridine-2'-O-)-methyltransferase TrmJ</fullName>
        <ecNumber evidence="5">2.1.1.200</ecNumber>
    </recommendedName>
    <alternativeName>
        <fullName evidence="5">tRNA (cytidine(32)/uridine(32)-2'-O)-methyltransferase</fullName>
    </alternativeName>
    <alternativeName>
        <fullName evidence="5">tRNA Cm32/Um32 methyltransferase</fullName>
    </alternativeName>
</protein>
<reference evidence="7 8" key="1">
    <citation type="submission" date="2017-02" db="EMBL/GenBank/DDBJ databases">
        <title>Whole genome sequencing of Metallibacterium scheffleri DSM 24874 (T).</title>
        <authorList>
            <person name="Kumar S."/>
            <person name="Patil P."/>
            <person name="Patil P.B."/>
        </authorList>
    </citation>
    <scope>NUCLEOTIDE SEQUENCE [LARGE SCALE GENOMIC DNA]</scope>
    <source>
        <strain evidence="7 8">DSM 24874</strain>
    </source>
</reference>
<comment type="catalytic activity">
    <reaction evidence="5">
        <text>uridine(32) in tRNA + S-adenosyl-L-methionine = 2'-O-methyluridine(32) in tRNA + S-adenosyl-L-homocysteine + H(+)</text>
        <dbReference type="Rhea" id="RHEA:42936"/>
        <dbReference type="Rhea" id="RHEA-COMP:10107"/>
        <dbReference type="Rhea" id="RHEA-COMP:10290"/>
        <dbReference type="ChEBI" id="CHEBI:15378"/>
        <dbReference type="ChEBI" id="CHEBI:57856"/>
        <dbReference type="ChEBI" id="CHEBI:59789"/>
        <dbReference type="ChEBI" id="CHEBI:65315"/>
        <dbReference type="ChEBI" id="CHEBI:74478"/>
        <dbReference type="EC" id="2.1.1.200"/>
    </reaction>
</comment>
<dbReference type="EC" id="2.1.1.200" evidence="5"/>
<proteinExistence type="inferred from homology"/>
<keyword evidence="5" id="KW-0819">tRNA processing</keyword>
<organism evidence="7 8">
    <name type="scientific">Metallibacterium scheffleri</name>
    <dbReference type="NCBI Taxonomy" id="993689"/>
    <lineage>
        <taxon>Bacteria</taxon>
        <taxon>Pseudomonadati</taxon>
        <taxon>Pseudomonadota</taxon>
        <taxon>Gammaproteobacteria</taxon>
        <taxon>Lysobacterales</taxon>
        <taxon>Rhodanobacteraceae</taxon>
        <taxon>Metallibacterium</taxon>
    </lineage>
</organism>
<dbReference type="GO" id="GO:0106339">
    <property type="term" value="F:tRNA (cytidine(32)-2'-O)-methyltransferase activity"/>
    <property type="evidence" value="ECO:0007669"/>
    <property type="project" value="RHEA"/>
</dbReference>
<dbReference type="GO" id="GO:0002128">
    <property type="term" value="P:tRNA nucleoside ribose methylation"/>
    <property type="evidence" value="ECO:0007669"/>
    <property type="project" value="TreeGrafter"/>
</dbReference>
<comment type="subunit">
    <text evidence="5">Homodimer.</text>
</comment>
<comment type="similarity">
    <text evidence="1">Belongs to the class IV-like SAM-binding methyltransferase superfamily. RNA methyltransferase TrmH family.</text>
</comment>
<dbReference type="Gene3D" id="3.40.1280.10">
    <property type="match status" value="1"/>
</dbReference>
<keyword evidence="3 7" id="KW-0808">Transferase</keyword>
<dbReference type="InterPro" id="IPR004384">
    <property type="entry name" value="RNA_MeTrfase_TrmJ/LasT"/>
</dbReference>
<dbReference type="SUPFAM" id="SSF75217">
    <property type="entry name" value="alpha/beta knot"/>
    <property type="match status" value="1"/>
</dbReference>
<dbReference type="CDD" id="cd18093">
    <property type="entry name" value="SpoU-like_TrmJ"/>
    <property type="match status" value="1"/>
</dbReference>
<comment type="caution">
    <text evidence="7">The sequence shown here is derived from an EMBL/GenBank/DDBJ whole genome shotgun (WGS) entry which is preliminary data.</text>
</comment>
<keyword evidence="8" id="KW-1185">Reference proteome</keyword>
<evidence type="ECO:0000313" key="8">
    <source>
        <dbReference type="Proteomes" id="UP000307749"/>
    </source>
</evidence>
<evidence type="ECO:0000256" key="1">
    <source>
        <dbReference type="ARBA" id="ARBA00007228"/>
    </source>
</evidence>
<dbReference type="InterPro" id="IPR029026">
    <property type="entry name" value="tRNA_m1G_MTases_N"/>
</dbReference>
<keyword evidence="4 5" id="KW-0949">S-adenosyl-L-methionine</keyword>
<dbReference type="GO" id="GO:0005829">
    <property type="term" value="C:cytosol"/>
    <property type="evidence" value="ECO:0007669"/>
    <property type="project" value="TreeGrafter"/>
</dbReference>
<dbReference type="RefSeq" id="WP_081129714.1">
    <property type="nucleotide sequence ID" value="NZ_LDOS01000002.1"/>
</dbReference>
<dbReference type="GO" id="GO:0003723">
    <property type="term" value="F:RNA binding"/>
    <property type="evidence" value="ECO:0007669"/>
    <property type="project" value="InterPro"/>
</dbReference>
<feature type="domain" description="tRNA/rRNA methyltransferase SpoU type" evidence="6">
    <location>
        <begin position="11"/>
        <end position="158"/>
    </location>
</feature>
<dbReference type="InterPro" id="IPR001537">
    <property type="entry name" value="SpoU_MeTrfase"/>
</dbReference>
<comment type="function">
    <text evidence="5">Catalyzes the formation of 2'O-methylated cytidine (Cm32) or 2'O-methylated uridine (Um32) at position 32 in tRNA.</text>
</comment>
<evidence type="ECO:0000259" key="6">
    <source>
        <dbReference type="Pfam" id="PF00588"/>
    </source>
</evidence>
<dbReference type="NCBIfam" id="TIGR00050">
    <property type="entry name" value="rRNA_methyl_1"/>
    <property type="match status" value="1"/>
</dbReference>
<dbReference type="FunFam" id="3.40.1280.10:FF:000006">
    <property type="entry name" value="Uncharacterized tRNA/rRNA methyltransferase HI_0380"/>
    <property type="match status" value="1"/>
</dbReference>
<dbReference type="Gene3D" id="1.10.8.590">
    <property type="match status" value="1"/>
</dbReference>
<dbReference type="OrthoDB" id="9806346at2"/>
<dbReference type="PANTHER" id="PTHR42786">
    <property type="entry name" value="TRNA/RRNA METHYLTRANSFERASE"/>
    <property type="match status" value="1"/>
</dbReference>
<evidence type="ECO:0000256" key="3">
    <source>
        <dbReference type="ARBA" id="ARBA00022679"/>
    </source>
</evidence>
<dbReference type="InterPro" id="IPR029028">
    <property type="entry name" value="Alpha/beta_knot_MTases"/>
</dbReference>
<dbReference type="EMBL" id="MWQO01000003">
    <property type="protein sequence ID" value="THD12159.1"/>
    <property type="molecule type" value="Genomic_DNA"/>
</dbReference>
<evidence type="ECO:0000256" key="5">
    <source>
        <dbReference type="RuleBase" id="RU362024"/>
    </source>
</evidence>
<accession>A0A4S3KST9</accession>
<keyword evidence="5" id="KW-0963">Cytoplasm</keyword>
<sequence length="255" mass="27198">MNAAMARIDCVLVRPQHPGNIGAAARALRTMGLSRLLLVAPRRFPDAEASALAAGADALLDAAPVHATLDAALAGCTLALGLSARRRGVSLDELDPRAGATRAFAHAAAGGRVALLFGNERTGLENDELARCHAMVRIPSVDDFSSLNLAQAVQLMAYELRLCALAAAPDAVATDAAPEPPAGLHEVETFFAHLWRTLDAIDFHKGRAPHTVERRLRRLFLRAQPSLRELRILHGVLADAERMAQLAQPRSAQGE</sequence>
<evidence type="ECO:0000313" key="7">
    <source>
        <dbReference type="EMBL" id="THD12159.1"/>
    </source>
</evidence>
<dbReference type="AlphaFoldDB" id="A0A4S3KST9"/>
<dbReference type="GO" id="GO:0160206">
    <property type="term" value="F:tRNA (cytidine(32)/uridine(32)-2'-O)-methyltransferase activity"/>
    <property type="evidence" value="ECO:0007669"/>
    <property type="project" value="UniProtKB-EC"/>
</dbReference>
<comment type="subcellular location">
    <subcellularLocation>
        <location evidence="5">Cytoplasm</location>
    </subcellularLocation>
</comment>